<sequence length="231" mass="25920">MKLFFCCLLNTGDSIMDIRQFLLDAPETSFFTCYDLLLHTKDGSTHHLEDYNEISEVGDISTGGFSLEMIADSVRTEVPELDDLGFMEDVSGFQVSSVMLQPRPTHQALVSTLAPYKVNSDFVDAAIGGATGVINRCIPPVKPNRSRVLSYEETIHANVEAAEKYTCIPSESSETYDEILFNLTYLLSLTWLEVQRHLQKHYILTESMFVILEYNDSSLRATPVRLLSDGC</sequence>
<gene>
    <name evidence="2" type="ORF">K2173_012399</name>
</gene>
<dbReference type="Pfam" id="PF15044">
    <property type="entry name" value="CLU_N"/>
    <property type="match status" value="1"/>
</dbReference>
<dbReference type="InterPro" id="IPR028275">
    <property type="entry name" value="CLU_N"/>
</dbReference>
<organism evidence="2 3">
    <name type="scientific">Erythroxylum novogranatense</name>
    <dbReference type="NCBI Taxonomy" id="1862640"/>
    <lineage>
        <taxon>Eukaryota</taxon>
        <taxon>Viridiplantae</taxon>
        <taxon>Streptophyta</taxon>
        <taxon>Embryophyta</taxon>
        <taxon>Tracheophyta</taxon>
        <taxon>Spermatophyta</taxon>
        <taxon>Magnoliopsida</taxon>
        <taxon>eudicotyledons</taxon>
        <taxon>Gunneridae</taxon>
        <taxon>Pentapetalae</taxon>
        <taxon>rosids</taxon>
        <taxon>fabids</taxon>
        <taxon>Malpighiales</taxon>
        <taxon>Erythroxylaceae</taxon>
        <taxon>Erythroxylum</taxon>
    </lineage>
</organism>
<accession>A0AAV8U9W9</accession>
<comment type="caution">
    <text evidence="2">The sequence shown here is derived from an EMBL/GenBank/DDBJ whole genome shotgun (WGS) entry which is preliminary data.</text>
</comment>
<dbReference type="Proteomes" id="UP001159364">
    <property type="component" value="Linkage Group LG08"/>
</dbReference>
<dbReference type="InterPro" id="IPR027523">
    <property type="entry name" value="CLU_prot"/>
</dbReference>
<protein>
    <recommendedName>
        <fullName evidence="1">Clustered mitochondria protein N-terminal domain-containing protein</fullName>
    </recommendedName>
</protein>
<feature type="domain" description="Clustered mitochondria protein N-terminal" evidence="1">
    <location>
        <begin position="13"/>
        <end position="68"/>
    </location>
</feature>
<proteinExistence type="predicted"/>
<dbReference type="PANTHER" id="PTHR12601">
    <property type="entry name" value="EUKARYOTIC TRANSLATION INITIATION FACTOR 3 SUBUNIT EIF-3"/>
    <property type="match status" value="1"/>
</dbReference>
<dbReference type="EMBL" id="JAIWQS010000008">
    <property type="protein sequence ID" value="KAJ8899223.1"/>
    <property type="molecule type" value="Genomic_DNA"/>
</dbReference>
<dbReference type="AlphaFoldDB" id="A0AAV8U9W9"/>
<evidence type="ECO:0000313" key="2">
    <source>
        <dbReference type="EMBL" id="KAJ8899223.1"/>
    </source>
</evidence>
<evidence type="ECO:0000313" key="3">
    <source>
        <dbReference type="Proteomes" id="UP001159364"/>
    </source>
</evidence>
<reference evidence="2 3" key="1">
    <citation type="submission" date="2021-09" db="EMBL/GenBank/DDBJ databases">
        <title>Genomic insights and catalytic innovation underlie evolution of tropane alkaloids biosynthesis.</title>
        <authorList>
            <person name="Wang Y.-J."/>
            <person name="Tian T."/>
            <person name="Huang J.-P."/>
            <person name="Huang S.-X."/>
        </authorList>
    </citation>
    <scope>NUCLEOTIDE SEQUENCE [LARGE SCALE GENOMIC DNA]</scope>
    <source>
        <strain evidence="2">KIB-2018</strain>
        <tissue evidence="2">Leaf</tissue>
    </source>
</reference>
<evidence type="ECO:0000259" key="1">
    <source>
        <dbReference type="Pfam" id="PF15044"/>
    </source>
</evidence>
<name>A0AAV8U9W9_9ROSI</name>
<dbReference type="GO" id="GO:0005737">
    <property type="term" value="C:cytoplasm"/>
    <property type="evidence" value="ECO:0007669"/>
    <property type="project" value="TreeGrafter"/>
</dbReference>
<keyword evidence="3" id="KW-1185">Reference proteome</keyword>
<dbReference type="PANTHER" id="PTHR12601:SF6">
    <property type="entry name" value="CLUSTERED MITOCHONDRIA PROTEIN HOMOLOG"/>
    <property type="match status" value="1"/>
</dbReference>